<evidence type="ECO:0000313" key="2">
    <source>
        <dbReference type="Proteomes" id="UP001295420"/>
    </source>
</evidence>
<organism evidence="1 2">
    <name type="scientific">Vibrio owensii</name>
    <dbReference type="NCBI Taxonomy" id="696485"/>
    <lineage>
        <taxon>Bacteria</taxon>
        <taxon>Pseudomonadati</taxon>
        <taxon>Pseudomonadota</taxon>
        <taxon>Gammaproteobacteria</taxon>
        <taxon>Vibrionales</taxon>
        <taxon>Vibrionaceae</taxon>
        <taxon>Vibrio</taxon>
    </lineage>
</organism>
<dbReference type="EMBL" id="CAKMTQ010000012">
    <property type="protein sequence ID" value="CAH1526696.1"/>
    <property type="molecule type" value="Genomic_DNA"/>
</dbReference>
<evidence type="ECO:0000313" key="1">
    <source>
        <dbReference type="EMBL" id="CAH1526696.1"/>
    </source>
</evidence>
<comment type="caution">
    <text evidence="1">The sequence shown here is derived from an EMBL/GenBank/DDBJ whole genome shotgun (WGS) entry which is preliminary data.</text>
</comment>
<proteinExistence type="predicted"/>
<sequence>MFNLLKQTSLGDKFVYWENIKYQVNILLTLIPISYVYL</sequence>
<reference evidence="1" key="1">
    <citation type="submission" date="2022-01" db="EMBL/GenBank/DDBJ databases">
        <authorList>
            <person name="Lagorce A."/>
        </authorList>
    </citation>
    <scope>NUCLEOTIDE SEQUENCE</scope>
    <source>
        <strain evidence="1">Th15_F1_D04</strain>
    </source>
</reference>
<dbReference type="Proteomes" id="UP001295420">
    <property type="component" value="Unassembled WGS sequence"/>
</dbReference>
<name>A0AAU9Q549_9VIBR</name>
<protein>
    <submittedName>
        <fullName evidence="1">Uncharacterized protein</fullName>
    </submittedName>
</protein>
<dbReference type="AlphaFoldDB" id="A0AAU9Q549"/>
<gene>
    <name evidence="1" type="ORF">THF1D04_20408</name>
</gene>
<accession>A0AAU9Q549</accession>